<organism evidence="1 2">
    <name type="scientific">Ascaris lumbricoides</name>
    <name type="common">Giant roundworm</name>
    <dbReference type="NCBI Taxonomy" id="6252"/>
    <lineage>
        <taxon>Eukaryota</taxon>
        <taxon>Metazoa</taxon>
        <taxon>Ecdysozoa</taxon>
        <taxon>Nematoda</taxon>
        <taxon>Chromadorea</taxon>
        <taxon>Rhabditida</taxon>
        <taxon>Spirurina</taxon>
        <taxon>Ascaridomorpha</taxon>
        <taxon>Ascaridoidea</taxon>
        <taxon>Ascarididae</taxon>
        <taxon>Ascaris</taxon>
    </lineage>
</organism>
<dbReference type="Proteomes" id="UP000036681">
    <property type="component" value="Unplaced"/>
</dbReference>
<accession>A0A0M3ITA3</accession>
<proteinExistence type="predicted"/>
<name>A0A0M3ITA3_ASCLU</name>
<evidence type="ECO:0000313" key="2">
    <source>
        <dbReference type="WBParaSite" id="ALUE_0002198101-mRNA-1"/>
    </source>
</evidence>
<keyword evidence="1" id="KW-1185">Reference proteome</keyword>
<sequence length="32" mass="3696">MIAMKLSWLGMNRLNIVSKGVELTWTESIDMK</sequence>
<reference evidence="2" key="1">
    <citation type="submission" date="2017-02" db="UniProtKB">
        <authorList>
            <consortium name="WormBaseParasite"/>
        </authorList>
    </citation>
    <scope>IDENTIFICATION</scope>
</reference>
<dbReference type="WBParaSite" id="ALUE_0002198101-mRNA-1">
    <property type="protein sequence ID" value="ALUE_0002198101-mRNA-1"/>
    <property type="gene ID" value="ALUE_0002198101"/>
</dbReference>
<dbReference type="AlphaFoldDB" id="A0A0M3ITA3"/>
<evidence type="ECO:0000313" key="1">
    <source>
        <dbReference type="Proteomes" id="UP000036681"/>
    </source>
</evidence>
<protein>
    <submittedName>
        <fullName evidence="2">Uncharacterized protein</fullName>
    </submittedName>
</protein>